<dbReference type="Pfam" id="PF00491">
    <property type="entry name" value="Arginase"/>
    <property type="match status" value="1"/>
</dbReference>
<sequence length="272" mass="30368">MTDKILVLDFTGTAGKEHESAVRYDFRKLAGTDGYCSEEASIVLKRKLGEFGYEGIHFLDSGNYHYLTKFFLDQIREPFDLAVFDNHTDMQPSALLPLLSCGNWLLETLKENSLVHRVCLIGPPGEAPAEVGEEERKKLCWITREEFRKGEAEKILANVCTGYPVYFSIDKDVLGREDARTNWDQGEMKLEELCGLLRFLGSRGKVLGADICGAEIPITLEGKSINSRTDERLVECIYKITIRGGNKDGIRERDTGRGCSKAGIFPCGAGKD</sequence>
<evidence type="ECO:0000313" key="1">
    <source>
        <dbReference type="EMBL" id="HIV24678.1"/>
    </source>
</evidence>
<dbReference type="GO" id="GO:0016813">
    <property type="term" value="F:hydrolase activity, acting on carbon-nitrogen (but not peptide) bonds, in linear amidines"/>
    <property type="evidence" value="ECO:0007669"/>
    <property type="project" value="UniProtKB-ARBA"/>
</dbReference>
<dbReference type="InterPro" id="IPR006035">
    <property type="entry name" value="Ureohydrolase"/>
</dbReference>
<dbReference type="SUPFAM" id="SSF52768">
    <property type="entry name" value="Arginase/deacetylase"/>
    <property type="match status" value="1"/>
</dbReference>
<dbReference type="AlphaFoldDB" id="A0A9D1P123"/>
<reference evidence="1" key="1">
    <citation type="submission" date="2020-10" db="EMBL/GenBank/DDBJ databases">
        <authorList>
            <person name="Gilroy R."/>
        </authorList>
    </citation>
    <scope>NUCLEOTIDE SEQUENCE</scope>
    <source>
        <strain evidence="1">CHK188-20938</strain>
    </source>
</reference>
<dbReference type="GO" id="GO:0046872">
    <property type="term" value="F:metal ion binding"/>
    <property type="evidence" value="ECO:0007669"/>
    <property type="project" value="InterPro"/>
</dbReference>
<organism evidence="1 2">
    <name type="scientific">Candidatus Scatomonas pullistercoris</name>
    <dbReference type="NCBI Taxonomy" id="2840920"/>
    <lineage>
        <taxon>Bacteria</taxon>
        <taxon>Bacillati</taxon>
        <taxon>Bacillota</taxon>
        <taxon>Clostridia</taxon>
        <taxon>Lachnospirales</taxon>
        <taxon>Lachnospiraceae</taxon>
        <taxon>Lachnospiraceae incertae sedis</taxon>
        <taxon>Candidatus Scatomonas</taxon>
    </lineage>
</organism>
<comment type="caution">
    <text evidence="1">The sequence shown here is derived from an EMBL/GenBank/DDBJ whole genome shotgun (WGS) entry which is preliminary data.</text>
</comment>
<name>A0A9D1P123_9FIRM</name>
<reference evidence="1" key="2">
    <citation type="journal article" date="2021" name="PeerJ">
        <title>Extensive microbial diversity within the chicken gut microbiome revealed by metagenomics and culture.</title>
        <authorList>
            <person name="Gilroy R."/>
            <person name="Ravi A."/>
            <person name="Getino M."/>
            <person name="Pursley I."/>
            <person name="Horton D.L."/>
            <person name="Alikhan N.F."/>
            <person name="Baker D."/>
            <person name="Gharbi K."/>
            <person name="Hall N."/>
            <person name="Watson M."/>
            <person name="Adriaenssens E.M."/>
            <person name="Foster-Nyarko E."/>
            <person name="Jarju S."/>
            <person name="Secka A."/>
            <person name="Antonio M."/>
            <person name="Oren A."/>
            <person name="Chaudhuri R.R."/>
            <person name="La Ragione R."/>
            <person name="Hildebrand F."/>
            <person name="Pallen M.J."/>
        </authorList>
    </citation>
    <scope>NUCLEOTIDE SEQUENCE</scope>
    <source>
        <strain evidence="1">CHK188-20938</strain>
    </source>
</reference>
<dbReference type="EMBL" id="DVOO01000009">
    <property type="protein sequence ID" value="HIV24678.1"/>
    <property type="molecule type" value="Genomic_DNA"/>
</dbReference>
<evidence type="ECO:0000313" key="2">
    <source>
        <dbReference type="Proteomes" id="UP000824169"/>
    </source>
</evidence>
<dbReference type="Gene3D" id="3.40.800.10">
    <property type="entry name" value="Ureohydrolase domain"/>
    <property type="match status" value="1"/>
</dbReference>
<dbReference type="InterPro" id="IPR023696">
    <property type="entry name" value="Ureohydrolase_dom_sf"/>
</dbReference>
<proteinExistence type="predicted"/>
<gene>
    <name evidence="1" type="ORF">IAB71_02645</name>
</gene>
<protein>
    <submittedName>
        <fullName evidence="1">Arginase</fullName>
    </submittedName>
</protein>
<accession>A0A9D1P123</accession>
<dbReference type="Proteomes" id="UP000824169">
    <property type="component" value="Unassembled WGS sequence"/>
</dbReference>